<evidence type="ECO:0000259" key="6">
    <source>
        <dbReference type="Pfam" id="PF26257"/>
    </source>
</evidence>
<dbReference type="GO" id="GO:0003824">
    <property type="term" value="F:catalytic activity"/>
    <property type="evidence" value="ECO:0007669"/>
    <property type="project" value="InterPro"/>
</dbReference>
<sequence length="356" mass="39857">MRKTPGDGAYSGTLASGCRQCIRGAKMVLFVTGLCDVGCFYCPVSFRRANHDVVYANERQVFGDDDVIDEARRMKALGTGITGGDPLMVPERTAHYIRLLKENFGPSHHIHLYTGRPTIGALQPLASAGLDELRIHPPETTWRRFRGSNFDRMLREARRLGMRVGIEVPAIPGFENDLASLITSAAESGAMFANLNELEMSESNADSLRERGFELANDYTNSISGSNEMALNTVRQRFPIPVHYCPSAFKDSVQLRGRIRRTASVVRWSGEVVTEDGTLLKAVIETGRPEISMAELRSRFGIPGRYIRINEEKGRLELAPWIAEEIAPAVSERIYLVEEYPTVERTEVERSEIRQH</sequence>
<comment type="caution">
    <text evidence="7">The sequence shown here is derived from an EMBL/GenBank/DDBJ whole genome shotgun (WGS) entry which is preliminary data.</text>
</comment>
<gene>
    <name evidence="7" type="ORF">J9259_02155</name>
    <name evidence="8" type="ORF">KIY12_02885</name>
</gene>
<dbReference type="InterPro" id="IPR040087">
    <property type="entry name" value="MJ0021-like"/>
</dbReference>
<dbReference type="Pfam" id="PF26257">
    <property type="entry name" value="DUF8061"/>
    <property type="match status" value="1"/>
</dbReference>
<dbReference type="SUPFAM" id="SSF102114">
    <property type="entry name" value="Radical SAM enzymes"/>
    <property type="match status" value="1"/>
</dbReference>
<feature type="domain" description="Radical SAM core" evidence="5">
    <location>
        <begin position="31"/>
        <end position="174"/>
    </location>
</feature>
<dbReference type="AlphaFoldDB" id="A0A8J7YJ09"/>
<evidence type="ECO:0000256" key="2">
    <source>
        <dbReference type="ARBA" id="ARBA00022723"/>
    </source>
</evidence>
<evidence type="ECO:0000313" key="9">
    <source>
        <dbReference type="Proteomes" id="UP000716004"/>
    </source>
</evidence>
<evidence type="ECO:0000313" key="7">
    <source>
        <dbReference type="EMBL" id="MBX8631314.1"/>
    </source>
</evidence>
<keyword evidence="4" id="KW-0411">Iron-sulfur</keyword>
<name>A0A8J7YJ09_9ARCH</name>
<dbReference type="SFLD" id="SFLDS00029">
    <property type="entry name" value="Radical_SAM"/>
    <property type="match status" value="1"/>
</dbReference>
<evidence type="ECO:0000313" key="8">
    <source>
        <dbReference type="EMBL" id="MBX8643660.1"/>
    </source>
</evidence>
<dbReference type="CDD" id="cd01335">
    <property type="entry name" value="Radical_SAM"/>
    <property type="match status" value="1"/>
</dbReference>
<keyword evidence="1" id="KW-0949">S-adenosyl-L-methionine</keyword>
<evidence type="ECO:0000256" key="4">
    <source>
        <dbReference type="ARBA" id="ARBA00023014"/>
    </source>
</evidence>
<dbReference type="InterPro" id="IPR058240">
    <property type="entry name" value="rSAM_sf"/>
</dbReference>
<dbReference type="Proteomes" id="UP000750197">
    <property type="component" value="Unassembled WGS sequence"/>
</dbReference>
<dbReference type="InterPro" id="IPR007197">
    <property type="entry name" value="rSAM"/>
</dbReference>
<dbReference type="SFLD" id="SFLDG01108">
    <property type="entry name" value="Uncharacterised_Radical_SAM_Su"/>
    <property type="match status" value="1"/>
</dbReference>
<protein>
    <submittedName>
        <fullName evidence="7">Radical SAM protein</fullName>
    </submittedName>
</protein>
<dbReference type="EMBL" id="JAHEAC010000015">
    <property type="protein sequence ID" value="MBX8643660.1"/>
    <property type="molecule type" value="Genomic_DNA"/>
</dbReference>
<dbReference type="PANTHER" id="PTHR43288">
    <property type="entry name" value="BIOTIN SYNTHASE-RELATED PROTEIN, RADICAL SAM SUPERFAMILY"/>
    <property type="match status" value="1"/>
</dbReference>
<dbReference type="Pfam" id="PF04055">
    <property type="entry name" value="Radical_SAM"/>
    <property type="match status" value="1"/>
</dbReference>
<dbReference type="InterPro" id="IPR058374">
    <property type="entry name" value="DUF8061"/>
</dbReference>
<accession>A0A8J7YJ09</accession>
<evidence type="ECO:0000256" key="1">
    <source>
        <dbReference type="ARBA" id="ARBA00022691"/>
    </source>
</evidence>
<dbReference type="Gene3D" id="3.20.20.70">
    <property type="entry name" value="Aldolase class I"/>
    <property type="match status" value="1"/>
</dbReference>
<dbReference type="InterPro" id="IPR013785">
    <property type="entry name" value="Aldolase_TIM"/>
</dbReference>
<keyword evidence="3" id="KW-0408">Iron</keyword>
<keyword evidence="2" id="KW-0479">Metal-binding</keyword>
<dbReference type="GO" id="GO:0046872">
    <property type="term" value="F:metal ion binding"/>
    <property type="evidence" value="ECO:0007669"/>
    <property type="project" value="UniProtKB-KW"/>
</dbReference>
<evidence type="ECO:0000256" key="3">
    <source>
        <dbReference type="ARBA" id="ARBA00023004"/>
    </source>
</evidence>
<dbReference type="EMBL" id="JAGVSJ010000003">
    <property type="protein sequence ID" value="MBX8631314.1"/>
    <property type="molecule type" value="Genomic_DNA"/>
</dbReference>
<dbReference type="PROSITE" id="PS51257">
    <property type="entry name" value="PROKAR_LIPOPROTEIN"/>
    <property type="match status" value="1"/>
</dbReference>
<proteinExistence type="predicted"/>
<reference evidence="7" key="1">
    <citation type="submission" date="2021-04" db="EMBL/GenBank/DDBJ databases">
        <title>Genomic insights into ecological role and evolution of a novel Thermoplasmata order Candidatus Sysuiplasmatales.</title>
        <authorList>
            <person name="Yuan Y."/>
        </authorList>
    </citation>
    <scope>NUCLEOTIDE SEQUENCE</scope>
    <source>
        <strain evidence="8">TUT19-bin139</strain>
        <strain evidence="7">YP2-bin.285</strain>
    </source>
</reference>
<organism evidence="7 9">
    <name type="scientific">Candidatus Sysuiplasma superficiale</name>
    <dbReference type="NCBI Taxonomy" id="2823368"/>
    <lineage>
        <taxon>Archaea</taxon>
        <taxon>Methanobacteriati</taxon>
        <taxon>Thermoplasmatota</taxon>
        <taxon>Thermoplasmata</taxon>
        <taxon>Candidatus Sysuiplasmatales</taxon>
        <taxon>Candidatus Sysuiplasmataceae</taxon>
        <taxon>Candidatus Sysuiplasma</taxon>
    </lineage>
</organism>
<dbReference type="GO" id="GO:0051536">
    <property type="term" value="F:iron-sulfur cluster binding"/>
    <property type="evidence" value="ECO:0007669"/>
    <property type="project" value="UniProtKB-KW"/>
</dbReference>
<dbReference type="PANTHER" id="PTHR43288:SF1">
    <property type="entry name" value="GLYCYL-RADICAL ENZYME ACTIVATING ENZYME MJ0021-RELATED"/>
    <property type="match status" value="1"/>
</dbReference>
<evidence type="ECO:0000259" key="5">
    <source>
        <dbReference type="Pfam" id="PF04055"/>
    </source>
</evidence>
<dbReference type="Proteomes" id="UP000716004">
    <property type="component" value="Unassembled WGS sequence"/>
</dbReference>
<feature type="domain" description="DUF8061" evidence="6">
    <location>
        <begin position="277"/>
        <end position="351"/>
    </location>
</feature>